<protein>
    <recommendedName>
        <fullName evidence="13">Gamma-glutamyltranspeptidase 1</fullName>
    </recommendedName>
</protein>
<feature type="binding site" evidence="8">
    <location>
        <begin position="473"/>
        <end position="475"/>
    </location>
    <ligand>
        <name>L-glutamate</name>
        <dbReference type="ChEBI" id="CHEBI:29985"/>
    </ligand>
</feature>
<proteinExistence type="inferred from homology"/>
<evidence type="ECO:0000256" key="2">
    <source>
        <dbReference type="ARBA" id="ARBA00022670"/>
    </source>
</evidence>
<sequence>MVRVIDSSISSGRRGSPSEVFSQDINDAHQKSRRSSGWNRTMAILCSVLAIAFLFSTIILAVILGTKSTKTNGTSTYMNGKIQSEGDSSQRIRWPSPSGSLFARFKKAAVVSDHGLCSEVGRDVLIDGGNAVESMIASLLCIGVVNPQSSGLGGGFIMTLFNASTGRCQTINARETAPLTATSDMYVNDTTHAVYGYRAIATPSELHGFWTVYRKFGSGKVSWARLFEPSIKLALNGFPVSRNLAMQLSDKESLIQAEPTMKEIFVDRATGRVYEEGDIMRRQRYGFTLELIANASDPVELFYKGGMAQTIAGEITDNGGHVDQKDLASYETLIDEIPLTSAGLSDDLEMCGPPPPSSFVTTQNIITVMAEFYRGGEVDLNEPLVYHRLIEAEKFAYAQRTKLGDLRFVESARALVANMSTPEYAKWIASMIKDTAQDQSYYLGDLTSQVPDHGTSHVSVIDHYGNGVSCTSTINQIFGAMRASQTLGIIWNDEMDDFSTPGAPNAFGFSPSPSNFIVPGKRPMSSMSPMIIYNKNENNVVMAVGASGGSYIISATAQVVIRTMLFNQTVKEAVDSPRLHNQFLPHTTKFEQSMPKEIITALIDTYKQNMTAIDKQKSVVQALDVNPDGFIHGNSDFRRETATYPAGY</sequence>
<dbReference type="PANTHER" id="PTHR11686:SF46">
    <property type="entry name" value="GAMMA-GLUTAMYLTRANSPEPTIDASE 1"/>
    <property type="match status" value="1"/>
</dbReference>
<dbReference type="PRINTS" id="PR01210">
    <property type="entry name" value="GGTRANSPTASE"/>
</dbReference>
<dbReference type="FunFam" id="1.10.246.130:FF:000005">
    <property type="entry name" value="Gamma-glutamyltranspeptidase 1, putative"/>
    <property type="match status" value="1"/>
</dbReference>
<dbReference type="AlphaFoldDB" id="A0AAD5LXD8"/>
<reference evidence="11" key="1">
    <citation type="submission" date="2021-06" db="EMBL/GenBank/DDBJ databases">
        <title>Parelaphostrongylus tenuis whole genome reference sequence.</title>
        <authorList>
            <person name="Garwood T.J."/>
            <person name="Larsen P.A."/>
            <person name="Fountain-Jones N.M."/>
            <person name="Garbe J.R."/>
            <person name="Macchietto M.G."/>
            <person name="Kania S.A."/>
            <person name="Gerhold R.W."/>
            <person name="Richards J.E."/>
            <person name="Wolf T.M."/>
        </authorList>
    </citation>
    <scope>NUCLEOTIDE SEQUENCE</scope>
    <source>
        <strain evidence="11">MNPRO001-30</strain>
        <tissue evidence="11">Meninges</tissue>
    </source>
</reference>
<evidence type="ECO:0000256" key="5">
    <source>
        <dbReference type="ARBA" id="ARBA00023180"/>
    </source>
</evidence>
<keyword evidence="10" id="KW-1133">Transmembrane helix</keyword>
<evidence type="ECO:0000256" key="1">
    <source>
        <dbReference type="ARBA" id="ARBA00009381"/>
    </source>
</evidence>
<keyword evidence="3" id="KW-0808">Transferase</keyword>
<dbReference type="Gene3D" id="1.10.246.130">
    <property type="match status" value="1"/>
</dbReference>
<feature type="binding site" evidence="8">
    <location>
        <position position="549"/>
    </location>
    <ligand>
        <name>L-glutamate</name>
        <dbReference type="ChEBI" id="CHEBI:29985"/>
    </ligand>
</feature>
<feature type="binding site" evidence="8">
    <location>
        <position position="174"/>
    </location>
    <ligand>
        <name>L-glutamate</name>
        <dbReference type="ChEBI" id="CHEBI:29985"/>
    </ligand>
</feature>
<keyword evidence="4" id="KW-0378">Hydrolase</keyword>
<dbReference type="GO" id="GO:0005886">
    <property type="term" value="C:plasma membrane"/>
    <property type="evidence" value="ECO:0007669"/>
    <property type="project" value="TreeGrafter"/>
</dbReference>
<evidence type="ECO:0000256" key="8">
    <source>
        <dbReference type="PIRSR" id="PIRSR600101-2"/>
    </source>
</evidence>
<comment type="similarity">
    <text evidence="1">Belongs to the gamma-glutamyltransferase family.</text>
</comment>
<dbReference type="InterPro" id="IPR043137">
    <property type="entry name" value="GGT_ssub_C"/>
</dbReference>
<evidence type="ECO:0000256" key="6">
    <source>
        <dbReference type="ARBA" id="ARBA00023315"/>
    </source>
</evidence>
<dbReference type="InterPro" id="IPR043138">
    <property type="entry name" value="GGT_lsub"/>
</dbReference>
<dbReference type="PROSITE" id="PS00462">
    <property type="entry name" value="G_GLU_TRANSPEPTIDASE"/>
    <property type="match status" value="1"/>
</dbReference>
<evidence type="ECO:0000313" key="12">
    <source>
        <dbReference type="Proteomes" id="UP001196413"/>
    </source>
</evidence>
<keyword evidence="5" id="KW-0325">Glycoprotein</keyword>
<dbReference type="SUPFAM" id="SSF56235">
    <property type="entry name" value="N-terminal nucleophile aminohydrolases (Ntn hydrolases)"/>
    <property type="match status" value="1"/>
</dbReference>
<comment type="caution">
    <text evidence="11">The sequence shown here is derived from an EMBL/GenBank/DDBJ whole genome shotgun (WGS) entry which is preliminary data.</text>
</comment>
<dbReference type="GO" id="GO:0016746">
    <property type="term" value="F:acyltransferase activity"/>
    <property type="evidence" value="ECO:0007669"/>
    <property type="project" value="UniProtKB-KW"/>
</dbReference>
<feature type="active site" description="Nucleophile" evidence="7">
    <location>
        <position position="455"/>
    </location>
</feature>
<keyword evidence="10" id="KW-0472">Membrane</keyword>
<dbReference type="EMBL" id="JAHQIW010000226">
    <property type="protein sequence ID" value="KAJ1346823.1"/>
    <property type="molecule type" value="Genomic_DNA"/>
</dbReference>
<organism evidence="11 12">
    <name type="scientific">Parelaphostrongylus tenuis</name>
    <name type="common">Meningeal worm</name>
    <dbReference type="NCBI Taxonomy" id="148309"/>
    <lineage>
        <taxon>Eukaryota</taxon>
        <taxon>Metazoa</taxon>
        <taxon>Ecdysozoa</taxon>
        <taxon>Nematoda</taxon>
        <taxon>Chromadorea</taxon>
        <taxon>Rhabditida</taxon>
        <taxon>Rhabditina</taxon>
        <taxon>Rhabditomorpha</taxon>
        <taxon>Strongyloidea</taxon>
        <taxon>Metastrongylidae</taxon>
        <taxon>Parelaphostrongylus</taxon>
    </lineage>
</organism>
<evidence type="ECO:0000256" key="9">
    <source>
        <dbReference type="SAM" id="MobiDB-lite"/>
    </source>
</evidence>
<dbReference type="Gene3D" id="3.60.20.40">
    <property type="match status" value="1"/>
</dbReference>
<evidence type="ECO:0000256" key="4">
    <source>
        <dbReference type="ARBA" id="ARBA00022801"/>
    </source>
</evidence>
<gene>
    <name evidence="11" type="ORF">KIN20_001726</name>
</gene>
<feature type="region of interest" description="Disordered" evidence="9">
    <location>
        <begin position="1"/>
        <end position="28"/>
    </location>
</feature>
<accession>A0AAD5LXD8</accession>
<feature type="binding site" evidence="8">
    <location>
        <begin position="525"/>
        <end position="526"/>
    </location>
    <ligand>
        <name>L-glutamate</name>
        <dbReference type="ChEBI" id="CHEBI:29985"/>
    </ligand>
</feature>
<keyword evidence="2" id="KW-0645">Protease</keyword>
<dbReference type="InterPro" id="IPR055262">
    <property type="entry name" value="GGT_CS"/>
</dbReference>
<feature type="binding site" evidence="8">
    <location>
        <position position="497"/>
    </location>
    <ligand>
        <name>L-glutamate</name>
        <dbReference type="ChEBI" id="CHEBI:29985"/>
    </ligand>
</feature>
<keyword evidence="12" id="KW-1185">Reference proteome</keyword>
<keyword evidence="10" id="KW-0812">Transmembrane</keyword>
<dbReference type="FunFam" id="3.60.20.40:FF:000006">
    <property type="entry name" value="Protein CBG05566"/>
    <property type="match status" value="1"/>
</dbReference>
<keyword evidence="6" id="KW-0012">Acyltransferase</keyword>
<dbReference type="Pfam" id="PF01019">
    <property type="entry name" value="G_glu_transpept"/>
    <property type="match status" value="1"/>
</dbReference>
<dbReference type="PANTHER" id="PTHR11686">
    <property type="entry name" value="GAMMA GLUTAMYL TRANSPEPTIDASE"/>
    <property type="match status" value="1"/>
</dbReference>
<dbReference type="GO" id="GO:0036374">
    <property type="term" value="F:glutathione hydrolase activity"/>
    <property type="evidence" value="ECO:0007669"/>
    <property type="project" value="InterPro"/>
</dbReference>
<dbReference type="InterPro" id="IPR029055">
    <property type="entry name" value="Ntn_hydrolases_N"/>
</dbReference>
<feature type="compositionally biased region" description="Low complexity" evidence="9">
    <location>
        <begin position="7"/>
        <end position="18"/>
    </location>
</feature>
<name>A0AAD5LXD8_PARTN</name>
<evidence type="ECO:0000256" key="10">
    <source>
        <dbReference type="SAM" id="Phobius"/>
    </source>
</evidence>
<dbReference type="GO" id="GO:0006508">
    <property type="term" value="P:proteolysis"/>
    <property type="evidence" value="ECO:0007669"/>
    <property type="project" value="UniProtKB-KW"/>
</dbReference>
<feature type="transmembrane region" description="Helical" evidence="10">
    <location>
        <begin position="41"/>
        <end position="64"/>
    </location>
</feature>
<evidence type="ECO:0008006" key="13">
    <source>
        <dbReference type="Google" id="ProtNLM"/>
    </source>
</evidence>
<dbReference type="InterPro" id="IPR000101">
    <property type="entry name" value="GGT_peptidase"/>
</dbReference>
<dbReference type="Proteomes" id="UP001196413">
    <property type="component" value="Unassembled WGS sequence"/>
</dbReference>
<evidence type="ECO:0000256" key="3">
    <source>
        <dbReference type="ARBA" id="ARBA00022679"/>
    </source>
</evidence>
<evidence type="ECO:0000313" key="11">
    <source>
        <dbReference type="EMBL" id="KAJ1346823.1"/>
    </source>
</evidence>
<dbReference type="GO" id="GO:0006751">
    <property type="term" value="P:glutathione catabolic process"/>
    <property type="evidence" value="ECO:0007669"/>
    <property type="project" value="InterPro"/>
</dbReference>
<evidence type="ECO:0000256" key="7">
    <source>
        <dbReference type="PIRSR" id="PIRSR600101-1"/>
    </source>
</evidence>